<dbReference type="PROSITE" id="PS50835">
    <property type="entry name" value="IG_LIKE"/>
    <property type="match status" value="1"/>
</dbReference>
<dbReference type="Gene3D" id="2.60.40.10">
    <property type="entry name" value="Immunoglobulins"/>
    <property type="match status" value="1"/>
</dbReference>
<dbReference type="InterPro" id="IPR007110">
    <property type="entry name" value="Ig-like_dom"/>
</dbReference>
<protein>
    <recommendedName>
        <fullName evidence="1">Ig-like domain-containing protein</fullName>
    </recommendedName>
</protein>
<dbReference type="OrthoDB" id="8825892at2759"/>
<dbReference type="SUPFAM" id="SSF48726">
    <property type="entry name" value="Immunoglobulin"/>
    <property type="match status" value="1"/>
</dbReference>
<organism evidence="2 3">
    <name type="scientific">Portunus trituberculatus</name>
    <name type="common">Swimming crab</name>
    <name type="synonym">Neptunus trituberculatus</name>
    <dbReference type="NCBI Taxonomy" id="210409"/>
    <lineage>
        <taxon>Eukaryota</taxon>
        <taxon>Metazoa</taxon>
        <taxon>Ecdysozoa</taxon>
        <taxon>Arthropoda</taxon>
        <taxon>Crustacea</taxon>
        <taxon>Multicrustacea</taxon>
        <taxon>Malacostraca</taxon>
        <taxon>Eumalacostraca</taxon>
        <taxon>Eucarida</taxon>
        <taxon>Decapoda</taxon>
        <taxon>Pleocyemata</taxon>
        <taxon>Brachyura</taxon>
        <taxon>Eubrachyura</taxon>
        <taxon>Portunoidea</taxon>
        <taxon>Portunidae</taxon>
        <taxon>Portuninae</taxon>
        <taxon>Portunus</taxon>
    </lineage>
</organism>
<dbReference type="Proteomes" id="UP000324222">
    <property type="component" value="Unassembled WGS sequence"/>
</dbReference>
<gene>
    <name evidence="2" type="ORF">E2C01_067238</name>
</gene>
<dbReference type="PANTHER" id="PTHR23278:SF19">
    <property type="entry name" value="OBSCURIN"/>
    <property type="match status" value="1"/>
</dbReference>
<proteinExistence type="predicted"/>
<sequence>MERYVAVSPLCRPGQTHVFGAAKNEQLNITCSVEAHPEPSSFRWAFNSSSEVVDIQSARVRSAGKGRSQVSYVPTRHQDYGSLLCWASNDVGVQRQPCIYHVIHACECCFLLSHQ</sequence>
<keyword evidence="3" id="KW-1185">Reference proteome</keyword>
<dbReference type="EMBL" id="VSRR010035685">
    <property type="protein sequence ID" value="MPC72924.1"/>
    <property type="molecule type" value="Genomic_DNA"/>
</dbReference>
<feature type="domain" description="Ig-like" evidence="1">
    <location>
        <begin position="13"/>
        <end position="89"/>
    </location>
</feature>
<dbReference type="InterPro" id="IPR013783">
    <property type="entry name" value="Ig-like_fold"/>
</dbReference>
<dbReference type="PANTHER" id="PTHR23278">
    <property type="entry name" value="SIDESTEP PROTEIN"/>
    <property type="match status" value="1"/>
</dbReference>
<dbReference type="AlphaFoldDB" id="A0A5B7HWY0"/>
<evidence type="ECO:0000259" key="1">
    <source>
        <dbReference type="PROSITE" id="PS50835"/>
    </source>
</evidence>
<reference evidence="2 3" key="1">
    <citation type="submission" date="2019-05" db="EMBL/GenBank/DDBJ databases">
        <title>Another draft genome of Portunus trituberculatus and its Hox gene families provides insights of decapod evolution.</title>
        <authorList>
            <person name="Jeong J.-H."/>
            <person name="Song I."/>
            <person name="Kim S."/>
            <person name="Choi T."/>
            <person name="Kim D."/>
            <person name="Ryu S."/>
            <person name="Kim W."/>
        </authorList>
    </citation>
    <scope>NUCLEOTIDE SEQUENCE [LARGE SCALE GENOMIC DNA]</scope>
    <source>
        <tissue evidence="2">Muscle</tissue>
    </source>
</reference>
<evidence type="ECO:0000313" key="3">
    <source>
        <dbReference type="Proteomes" id="UP000324222"/>
    </source>
</evidence>
<accession>A0A5B7HWY0</accession>
<dbReference type="CDD" id="cd00096">
    <property type="entry name" value="Ig"/>
    <property type="match status" value="1"/>
</dbReference>
<evidence type="ECO:0000313" key="2">
    <source>
        <dbReference type="EMBL" id="MPC72924.1"/>
    </source>
</evidence>
<name>A0A5B7HWY0_PORTR</name>
<comment type="caution">
    <text evidence="2">The sequence shown here is derived from an EMBL/GenBank/DDBJ whole genome shotgun (WGS) entry which is preliminary data.</text>
</comment>
<dbReference type="InterPro" id="IPR036179">
    <property type="entry name" value="Ig-like_dom_sf"/>
</dbReference>
<dbReference type="Pfam" id="PF13927">
    <property type="entry name" value="Ig_3"/>
    <property type="match status" value="1"/>
</dbReference>